<feature type="compositionally biased region" description="Low complexity" evidence="1">
    <location>
        <begin position="475"/>
        <end position="491"/>
    </location>
</feature>
<proteinExistence type="predicted"/>
<feature type="compositionally biased region" description="Low complexity" evidence="1">
    <location>
        <begin position="434"/>
        <end position="462"/>
    </location>
</feature>
<keyword evidence="2" id="KW-1133">Transmembrane helix</keyword>
<keyword evidence="2" id="KW-0472">Membrane</keyword>
<dbReference type="Proteomes" id="UP000092698">
    <property type="component" value="Chromosome"/>
</dbReference>
<dbReference type="EMBL" id="CP016545">
    <property type="protein sequence ID" value="ANU06924.1"/>
    <property type="molecule type" value="Genomic_DNA"/>
</dbReference>
<feature type="transmembrane region" description="Helical" evidence="2">
    <location>
        <begin position="33"/>
        <end position="66"/>
    </location>
</feature>
<organism evidence="3 4">
    <name type="scientific">Paraurantiacibacter namhicola</name>
    <dbReference type="NCBI Taxonomy" id="645517"/>
    <lineage>
        <taxon>Bacteria</taxon>
        <taxon>Pseudomonadati</taxon>
        <taxon>Pseudomonadota</taxon>
        <taxon>Alphaproteobacteria</taxon>
        <taxon>Sphingomonadales</taxon>
        <taxon>Erythrobacteraceae</taxon>
        <taxon>Paraurantiacibacter</taxon>
    </lineage>
</organism>
<feature type="compositionally biased region" description="Low complexity" evidence="1">
    <location>
        <begin position="341"/>
        <end position="357"/>
    </location>
</feature>
<evidence type="ECO:0000256" key="1">
    <source>
        <dbReference type="SAM" id="MobiDB-lite"/>
    </source>
</evidence>
<feature type="compositionally biased region" description="Acidic residues" evidence="1">
    <location>
        <begin position="511"/>
        <end position="521"/>
    </location>
</feature>
<dbReference type="OrthoDB" id="7505157at2"/>
<reference evidence="3 4" key="1">
    <citation type="submission" date="2016-07" db="EMBL/GenBank/DDBJ databases">
        <title>Complete genome sequence of Altererythrobacter namhicola JCM 16345T, containing esterase-encoding genes.</title>
        <authorList>
            <person name="Cheng H."/>
            <person name="Wu Y.-H."/>
            <person name="Jian S.-L."/>
            <person name="Huo Y.-Y."/>
            <person name="Wang C.-S."/>
            <person name="Xu X.-W."/>
        </authorList>
    </citation>
    <scope>NUCLEOTIDE SEQUENCE [LARGE SCALE GENOMIC DNA]</scope>
    <source>
        <strain evidence="3 4">JCM 16345</strain>
    </source>
</reference>
<keyword evidence="2" id="KW-0812">Transmembrane</keyword>
<evidence type="ECO:0000313" key="3">
    <source>
        <dbReference type="EMBL" id="ANU06924.1"/>
    </source>
</evidence>
<feature type="region of interest" description="Disordered" evidence="1">
    <location>
        <begin position="194"/>
        <end position="363"/>
    </location>
</feature>
<name>A0A1C7D640_9SPHN</name>
<accession>A0A1C7D640</accession>
<evidence type="ECO:0000256" key="2">
    <source>
        <dbReference type="SAM" id="Phobius"/>
    </source>
</evidence>
<dbReference type="STRING" id="645517.A6F65_00602"/>
<feature type="region of interest" description="Disordered" evidence="1">
    <location>
        <begin position="1"/>
        <end position="20"/>
    </location>
</feature>
<dbReference type="KEGG" id="anh:A6F65_00602"/>
<feature type="compositionally biased region" description="Acidic residues" evidence="1">
    <location>
        <begin position="557"/>
        <end position="569"/>
    </location>
</feature>
<feature type="compositionally biased region" description="Basic and acidic residues" evidence="1">
    <location>
        <begin position="204"/>
        <end position="215"/>
    </location>
</feature>
<evidence type="ECO:0000313" key="4">
    <source>
        <dbReference type="Proteomes" id="UP000092698"/>
    </source>
</evidence>
<feature type="compositionally biased region" description="Acidic residues" evidence="1">
    <location>
        <begin position="217"/>
        <end position="233"/>
    </location>
</feature>
<feature type="compositionally biased region" description="Pro residues" evidence="1">
    <location>
        <begin position="463"/>
        <end position="473"/>
    </location>
</feature>
<protein>
    <submittedName>
        <fullName evidence="3">Uncharacterized protein</fullName>
    </submittedName>
</protein>
<dbReference type="AlphaFoldDB" id="A0A1C7D640"/>
<feature type="region of interest" description="Disordered" evidence="1">
    <location>
        <begin position="116"/>
        <end position="181"/>
    </location>
</feature>
<feature type="compositionally biased region" description="Acidic residues" evidence="1">
    <location>
        <begin position="194"/>
        <end position="203"/>
    </location>
</feature>
<feature type="region of interest" description="Disordered" evidence="1">
    <location>
        <begin position="433"/>
        <end position="648"/>
    </location>
</feature>
<dbReference type="RefSeq" id="WP_157093028.1">
    <property type="nucleotide sequence ID" value="NZ_CP016545.1"/>
</dbReference>
<sequence length="664" mass="69159">MATLAADTVKQQSRAKGGKPPISAHPAFPAVVALWFAALFGLGCMVLPIALLESFVTATGISSFFAAAQPPLGMTARLSMALGFAAIGAGFGYWLGNKVADAQAPKPEGRALFGEIAGGGTSAPTPISARDELGEEGLGGEQPAGQKQKRRSLAIEEDEGPSDYMTYVPVPGEGEGSPVHEPVDIDALELGDFASEEGEPDDPEPVHLEHLRNDTAEVGEDGEDAAEPADEADSAASPPLQFSAPSLASERQLFQPDMPAPEPDSEPITDLISDPAIKQTYEPAPEPAKTLAFSAPSQAEMPAQPASFEMPHDHAAEPLAATPPIHAERPAMPSEFTPEDQPQLHAAPVQQPAAPQQSGSEPGLMALAERLGGAIRKRQEMAAAAPQPAFAPQAAPAGLDARGAVPALAAEEIDPLQDDDVASAVASFFKKPEAAAPADFSAPSPATEPAAQSAMPQAFAAPQQPPEQAPEPAEPMEQVAEAQPAFAAEPTPVAPPAPSNPFARMDLSVHDDDDEDDDSDDLAASLTLPLNAMRADPSQPRQVFQAPQAVDAHEDEAHDDEAGEDVADESTDRFGSLSEMSNPFARKQEFVRVDEPEDDGVQQSVSFPPQAAVDGKPSEAASAAPRPFDPPAGMAAAEAPADREKAERELREALETLQRISGAA</sequence>
<keyword evidence="4" id="KW-1185">Reference proteome</keyword>
<gene>
    <name evidence="3" type="ORF">A6F65_00602</name>
</gene>
<feature type="transmembrane region" description="Helical" evidence="2">
    <location>
        <begin position="78"/>
        <end position="96"/>
    </location>
</feature>